<dbReference type="SUPFAM" id="SSF48317">
    <property type="entry name" value="Acid phosphatase/Vanadium-dependent haloperoxidase"/>
    <property type="match status" value="1"/>
</dbReference>
<dbReference type="Proteomes" id="UP001238179">
    <property type="component" value="Chromosome"/>
</dbReference>
<keyword evidence="5" id="KW-1185">Reference proteome</keyword>
<dbReference type="PRINTS" id="PR00483">
    <property type="entry name" value="BACPHPHTASE"/>
</dbReference>
<feature type="domain" description="Phosphatidic acid phosphatase type 2/haloperoxidase" evidence="3">
    <location>
        <begin position="105"/>
        <end position="225"/>
    </location>
</feature>
<accession>A0AA48GK17</accession>
<dbReference type="GO" id="GO:0003993">
    <property type="term" value="F:acid phosphatase activity"/>
    <property type="evidence" value="ECO:0007669"/>
    <property type="project" value="UniProtKB-EC"/>
</dbReference>
<evidence type="ECO:0000256" key="1">
    <source>
        <dbReference type="PIRNR" id="PIRNR000897"/>
    </source>
</evidence>
<gene>
    <name evidence="4" type="ORF">METEAL_19360</name>
</gene>
<evidence type="ECO:0000313" key="5">
    <source>
        <dbReference type="Proteomes" id="UP001238179"/>
    </source>
</evidence>
<dbReference type="EMBL" id="AP027080">
    <property type="protein sequence ID" value="BDU72762.1"/>
    <property type="molecule type" value="Genomic_DNA"/>
</dbReference>
<dbReference type="InterPro" id="IPR036938">
    <property type="entry name" value="PAP2/HPO_sf"/>
</dbReference>
<evidence type="ECO:0000256" key="2">
    <source>
        <dbReference type="SAM" id="SignalP"/>
    </source>
</evidence>
<dbReference type="AlphaFoldDB" id="A0AA48GK17"/>
<dbReference type="Pfam" id="PF01569">
    <property type="entry name" value="PAP2"/>
    <property type="match status" value="1"/>
</dbReference>
<reference evidence="5" key="1">
    <citation type="journal article" date="2023" name="Int. J. Syst. Evol. Microbiol.">
        <title>Mesoterricola silvestris gen. nov., sp. nov., Mesoterricola sediminis sp. nov., Geothrix oryzae sp. nov., Geothrix edaphica sp. nov., Geothrix rubra sp. nov., and Geothrix limicola sp. nov., six novel members of Acidobacteriota isolated from soils.</title>
        <authorList>
            <person name="Itoh H."/>
            <person name="Sugisawa Y."/>
            <person name="Mise K."/>
            <person name="Xu Z."/>
            <person name="Kuniyasu M."/>
            <person name="Ushijima N."/>
            <person name="Kawano K."/>
            <person name="Kobayashi E."/>
            <person name="Shiratori Y."/>
            <person name="Masuda Y."/>
            <person name="Senoo K."/>
        </authorList>
    </citation>
    <scope>NUCLEOTIDE SEQUENCE [LARGE SCALE GENOMIC DNA]</scope>
    <source>
        <strain evidence="5">W79</strain>
    </source>
</reference>
<dbReference type="GO" id="GO:0030288">
    <property type="term" value="C:outer membrane-bounded periplasmic space"/>
    <property type="evidence" value="ECO:0007669"/>
    <property type="project" value="InterPro"/>
</dbReference>
<organism evidence="4 5">
    <name type="scientific">Mesoterricola silvestris</name>
    <dbReference type="NCBI Taxonomy" id="2927979"/>
    <lineage>
        <taxon>Bacteria</taxon>
        <taxon>Pseudomonadati</taxon>
        <taxon>Acidobacteriota</taxon>
        <taxon>Holophagae</taxon>
        <taxon>Holophagales</taxon>
        <taxon>Holophagaceae</taxon>
        <taxon>Mesoterricola</taxon>
    </lineage>
</organism>
<name>A0AA48GK17_9BACT</name>
<sequence>MKAIALLALPMLLLAGWTPAQAQARRGRYPEATRNFVDAATLDLSALPAPPLPGTLAAEADLETILQLQAWRTEAEVAWARGLDHLDIFAAGAAVGPWFTRAALPRCAQFLEEALGDGEHLNKVAKLTFRRLRPPYFDARVKPCVPILPWPKGEPPAGFYSYPSGHSTSIFILVELLGELVPDRREALTKWAHRAAWSRMLAGMHFPSDDMGGKHLAAIAVKAMRTNPAFRESMAACAQEIQAARPAQGIARVPDLRH</sequence>
<comment type="catalytic activity">
    <reaction evidence="1">
        <text>a phosphate monoester + H2O = an alcohol + phosphate</text>
        <dbReference type="Rhea" id="RHEA:15017"/>
        <dbReference type="ChEBI" id="CHEBI:15377"/>
        <dbReference type="ChEBI" id="CHEBI:30879"/>
        <dbReference type="ChEBI" id="CHEBI:43474"/>
        <dbReference type="ChEBI" id="CHEBI:67140"/>
        <dbReference type="EC" id="3.1.3.2"/>
    </reaction>
</comment>
<feature type="chain" id="PRO_5041206658" description="Acid phosphatase" evidence="2">
    <location>
        <begin position="23"/>
        <end position="258"/>
    </location>
</feature>
<dbReference type="KEGG" id="msil:METEAL_19360"/>
<dbReference type="RefSeq" id="WP_316415674.1">
    <property type="nucleotide sequence ID" value="NZ_AP027080.1"/>
</dbReference>
<dbReference type="Gene3D" id="1.20.144.10">
    <property type="entry name" value="Phosphatidic acid phosphatase type 2/haloperoxidase"/>
    <property type="match status" value="1"/>
</dbReference>
<evidence type="ECO:0000259" key="3">
    <source>
        <dbReference type="SMART" id="SM00014"/>
    </source>
</evidence>
<comment type="similarity">
    <text evidence="1">Belongs to the class A bacterial acid phosphatase family.</text>
</comment>
<protein>
    <recommendedName>
        <fullName evidence="1">Acid phosphatase</fullName>
        <ecNumber evidence="1">3.1.3.2</ecNumber>
    </recommendedName>
</protein>
<dbReference type="InterPro" id="IPR001011">
    <property type="entry name" value="Acid_Pase_classA_bac"/>
</dbReference>
<evidence type="ECO:0000313" key="4">
    <source>
        <dbReference type="EMBL" id="BDU72762.1"/>
    </source>
</evidence>
<dbReference type="SMART" id="SM00014">
    <property type="entry name" value="acidPPc"/>
    <property type="match status" value="1"/>
</dbReference>
<proteinExistence type="inferred from homology"/>
<feature type="signal peptide" evidence="2">
    <location>
        <begin position="1"/>
        <end position="22"/>
    </location>
</feature>
<dbReference type="EC" id="3.1.3.2" evidence="1"/>
<dbReference type="InterPro" id="IPR000326">
    <property type="entry name" value="PAP2/HPO"/>
</dbReference>
<keyword evidence="1" id="KW-0378">Hydrolase</keyword>
<keyword evidence="2" id="KW-0732">Signal</keyword>
<dbReference type="PIRSF" id="PIRSF000897">
    <property type="entry name" value="Acid_Ptase_ClsA"/>
    <property type="match status" value="1"/>
</dbReference>